<accession>A0A919ALX4</accession>
<dbReference type="SUPFAM" id="SSF101386">
    <property type="entry name" value="all-alpha NTP pyrophosphatases"/>
    <property type="match status" value="1"/>
</dbReference>
<dbReference type="Proteomes" id="UP000630923">
    <property type="component" value="Unassembled WGS sequence"/>
</dbReference>
<comment type="caution">
    <text evidence="14">The sequence shown here is derived from an EMBL/GenBank/DDBJ whole genome shotgun (WGS) entry which is preliminary data.</text>
</comment>
<reference evidence="14" key="1">
    <citation type="journal article" date="2014" name="Int. J. Syst. Evol. Microbiol.">
        <title>Complete genome sequence of Corynebacterium casei LMG S-19264T (=DSM 44701T), isolated from a smear-ripened cheese.</title>
        <authorList>
            <consortium name="US DOE Joint Genome Institute (JGI-PGF)"/>
            <person name="Walter F."/>
            <person name="Albersmeier A."/>
            <person name="Kalinowski J."/>
            <person name="Ruckert C."/>
        </authorList>
    </citation>
    <scope>NUCLEOTIDE SEQUENCE</scope>
    <source>
        <strain evidence="14">KCTC 42590</strain>
    </source>
</reference>
<keyword evidence="12 13" id="KW-0368">Histidine biosynthesis</keyword>
<keyword evidence="8 13" id="KW-0028">Amino-acid biosynthesis</keyword>
<evidence type="ECO:0000313" key="15">
    <source>
        <dbReference type="Proteomes" id="UP000630923"/>
    </source>
</evidence>
<dbReference type="PANTHER" id="PTHR42945:SF9">
    <property type="entry name" value="HISTIDINE BIOSYNTHESIS BIFUNCTIONAL PROTEIN HISIE"/>
    <property type="match status" value="1"/>
</dbReference>
<dbReference type="RefSeq" id="WP_191250130.1">
    <property type="nucleotide sequence ID" value="NZ_BNCI01000001.1"/>
</dbReference>
<evidence type="ECO:0000256" key="11">
    <source>
        <dbReference type="ARBA" id="ARBA00022840"/>
    </source>
</evidence>
<dbReference type="NCBIfam" id="NF001613">
    <property type="entry name" value="PRK00400.1-5"/>
    <property type="match status" value="1"/>
</dbReference>
<dbReference type="GO" id="GO:0004636">
    <property type="term" value="F:phosphoribosyl-ATP diphosphatase activity"/>
    <property type="evidence" value="ECO:0007669"/>
    <property type="project" value="UniProtKB-UniRule"/>
</dbReference>
<dbReference type="AlphaFoldDB" id="A0A919ALX4"/>
<dbReference type="NCBIfam" id="TIGR03188">
    <property type="entry name" value="histidine_hisI"/>
    <property type="match status" value="1"/>
</dbReference>
<evidence type="ECO:0000256" key="7">
    <source>
        <dbReference type="ARBA" id="ARBA00022490"/>
    </source>
</evidence>
<evidence type="ECO:0000256" key="9">
    <source>
        <dbReference type="ARBA" id="ARBA00022741"/>
    </source>
</evidence>
<dbReference type="NCBIfam" id="NF001611">
    <property type="entry name" value="PRK00400.1-3"/>
    <property type="match status" value="1"/>
</dbReference>
<dbReference type="FunFam" id="1.10.287.1080:FF:000002">
    <property type="entry name" value="Histidine biosynthesis bifunctional protein HisIE"/>
    <property type="match status" value="1"/>
</dbReference>
<dbReference type="EMBL" id="BNCI01000001">
    <property type="protein sequence ID" value="GHF15226.1"/>
    <property type="molecule type" value="Genomic_DNA"/>
</dbReference>
<keyword evidence="15" id="KW-1185">Reference proteome</keyword>
<keyword evidence="9 13" id="KW-0547">Nucleotide-binding</keyword>
<keyword evidence="11 13" id="KW-0067">ATP-binding</keyword>
<dbReference type="GO" id="GO:0005737">
    <property type="term" value="C:cytoplasm"/>
    <property type="evidence" value="ECO:0007669"/>
    <property type="project" value="UniProtKB-SubCell"/>
</dbReference>
<dbReference type="PANTHER" id="PTHR42945">
    <property type="entry name" value="HISTIDINE BIOSYNTHESIS BIFUNCTIONAL PROTEIN"/>
    <property type="match status" value="1"/>
</dbReference>
<evidence type="ECO:0000256" key="3">
    <source>
        <dbReference type="ARBA" id="ARBA00005204"/>
    </source>
</evidence>
<evidence type="ECO:0000256" key="2">
    <source>
        <dbReference type="ARBA" id="ARBA00004496"/>
    </source>
</evidence>
<evidence type="ECO:0000256" key="4">
    <source>
        <dbReference type="ARBA" id="ARBA00009392"/>
    </source>
</evidence>
<dbReference type="EC" id="3.6.1.31" evidence="5 13"/>
<evidence type="ECO:0000313" key="14">
    <source>
        <dbReference type="EMBL" id="GHF15226.1"/>
    </source>
</evidence>
<sequence>MTTTLKNTDWLVLERLEDLLEERKNHSAETSYVARLYEQGPRKIAQKVGEEAVEAAIAATAGDTKELVGEAADLLFHLMILLQSQGLSLTDVKAELARREGMSGLIEKASRTED</sequence>
<dbReference type="CDD" id="cd11534">
    <property type="entry name" value="NTP-PPase_HisIE_like"/>
    <property type="match status" value="1"/>
</dbReference>
<name>A0A919ALX4_9PROT</name>
<evidence type="ECO:0000256" key="13">
    <source>
        <dbReference type="HAMAP-Rule" id="MF_01020"/>
    </source>
</evidence>
<reference evidence="14" key="2">
    <citation type="submission" date="2020-09" db="EMBL/GenBank/DDBJ databases">
        <authorList>
            <person name="Sun Q."/>
            <person name="Kim S."/>
        </authorList>
    </citation>
    <scope>NUCLEOTIDE SEQUENCE</scope>
    <source>
        <strain evidence="14">KCTC 42590</strain>
    </source>
</reference>
<comment type="pathway">
    <text evidence="3 13">Amino-acid biosynthesis; L-histidine biosynthesis; L-histidine from 5-phospho-alpha-D-ribose 1-diphosphate: step 2/9.</text>
</comment>
<protein>
    <recommendedName>
        <fullName evidence="6 13">Phosphoribosyl-ATP pyrophosphatase</fullName>
        <shortName evidence="13">PRA-PH</shortName>
        <ecNumber evidence="5 13">3.6.1.31</ecNumber>
    </recommendedName>
</protein>
<comment type="similarity">
    <text evidence="4 13">Belongs to the PRA-PH family.</text>
</comment>
<evidence type="ECO:0000256" key="12">
    <source>
        <dbReference type="ARBA" id="ARBA00023102"/>
    </source>
</evidence>
<dbReference type="Gene3D" id="1.10.287.1080">
    <property type="entry name" value="MazG-like"/>
    <property type="match status" value="1"/>
</dbReference>
<keyword evidence="10 13" id="KW-0378">Hydrolase</keyword>
<dbReference type="GO" id="GO:0000105">
    <property type="term" value="P:L-histidine biosynthetic process"/>
    <property type="evidence" value="ECO:0007669"/>
    <property type="project" value="UniProtKB-UniRule"/>
</dbReference>
<gene>
    <name evidence="13" type="primary">hisE</name>
    <name evidence="14" type="ORF">GCM10017044_06710</name>
</gene>
<organism evidence="14 15">
    <name type="scientific">Kordiimonas sediminis</name>
    <dbReference type="NCBI Taxonomy" id="1735581"/>
    <lineage>
        <taxon>Bacteria</taxon>
        <taxon>Pseudomonadati</taxon>
        <taxon>Pseudomonadota</taxon>
        <taxon>Alphaproteobacteria</taxon>
        <taxon>Kordiimonadales</taxon>
        <taxon>Kordiimonadaceae</taxon>
        <taxon>Kordiimonas</taxon>
    </lineage>
</organism>
<evidence type="ECO:0000256" key="6">
    <source>
        <dbReference type="ARBA" id="ARBA00013336"/>
    </source>
</evidence>
<comment type="catalytic activity">
    <reaction evidence="1 13">
        <text>1-(5-phospho-beta-D-ribosyl)-ATP + H2O = 1-(5-phospho-beta-D-ribosyl)-5'-AMP + diphosphate + H(+)</text>
        <dbReference type="Rhea" id="RHEA:22828"/>
        <dbReference type="ChEBI" id="CHEBI:15377"/>
        <dbReference type="ChEBI" id="CHEBI:15378"/>
        <dbReference type="ChEBI" id="CHEBI:33019"/>
        <dbReference type="ChEBI" id="CHEBI:59457"/>
        <dbReference type="ChEBI" id="CHEBI:73183"/>
        <dbReference type="EC" id="3.6.1.31"/>
    </reaction>
</comment>
<comment type="subcellular location">
    <subcellularLocation>
        <location evidence="2 13">Cytoplasm</location>
    </subcellularLocation>
</comment>
<evidence type="ECO:0000256" key="8">
    <source>
        <dbReference type="ARBA" id="ARBA00022605"/>
    </source>
</evidence>
<keyword evidence="7 13" id="KW-0963">Cytoplasm</keyword>
<evidence type="ECO:0000256" key="5">
    <source>
        <dbReference type="ARBA" id="ARBA00012414"/>
    </source>
</evidence>
<dbReference type="Pfam" id="PF01503">
    <property type="entry name" value="PRA-PH"/>
    <property type="match status" value="1"/>
</dbReference>
<evidence type="ECO:0000256" key="10">
    <source>
        <dbReference type="ARBA" id="ARBA00022801"/>
    </source>
</evidence>
<dbReference type="HAMAP" id="MF_01020">
    <property type="entry name" value="HisE"/>
    <property type="match status" value="1"/>
</dbReference>
<dbReference type="GO" id="GO:0005524">
    <property type="term" value="F:ATP binding"/>
    <property type="evidence" value="ECO:0007669"/>
    <property type="project" value="UniProtKB-KW"/>
</dbReference>
<evidence type="ECO:0000256" key="1">
    <source>
        <dbReference type="ARBA" id="ARBA00001460"/>
    </source>
</evidence>
<dbReference type="InterPro" id="IPR021130">
    <property type="entry name" value="PRib-ATP_PPHydrolase-like"/>
</dbReference>
<dbReference type="InterPro" id="IPR008179">
    <property type="entry name" value="HisE"/>
</dbReference>
<proteinExistence type="inferred from homology"/>